<gene>
    <name evidence="2" type="ORF">AFUS01_LOCUS42721</name>
</gene>
<feature type="compositionally biased region" description="Polar residues" evidence="1">
    <location>
        <begin position="78"/>
        <end position="90"/>
    </location>
</feature>
<name>A0A8J2LI85_9HEXA</name>
<sequence>MSPGRVESLDPRSFSFSASGVSSQMFPSASQARRIIATENSSVTFSSNVNPSSDTCDSDGTTASEEEEEIGVDKLSSKTHVTGTTSSGEQEQMPGQVINNSSQIIDEYLDPDNS</sequence>
<protein>
    <submittedName>
        <fullName evidence="2">Uncharacterized protein</fullName>
    </submittedName>
</protein>
<dbReference type="AlphaFoldDB" id="A0A8J2LI85"/>
<accession>A0A8J2LI85</accession>
<feature type="non-terminal residue" evidence="2">
    <location>
        <position position="114"/>
    </location>
</feature>
<feature type="compositionally biased region" description="Polar residues" evidence="1">
    <location>
        <begin position="44"/>
        <end position="63"/>
    </location>
</feature>
<dbReference type="EMBL" id="CAJVCH010568324">
    <property type="protein sequence ID" value="CAG7833074.1"/>
    <property type="molecule type" value="Genomic_DNA"/>
</dbReference>
<proteinExistence type="predicted"/>
<comment type="caution">
    <text evidence="2">The sequence shown here is derived from an EMBL/GenBank/DDBJ whole genome shotgun (WGS) entry which is preliminary data.</text>
</comment>
<evidence type="ECO:0000313" key="2">
    <source>
        <dbReference type="EMBL" id="CAG7833074.1"/>
    </source>
</evidence>
<organism evidence="2 3">
    <name type="scientific">Allacma fusca</name>
    <dbReference type="NCBI Taxonomy" id="39272"/>
    <lineage>
        <taxon>Eukaryota</taxon>
        <taxon>Metazoa</taxon>
        <taxon>Ecdysozoa</taxon>
        <taxon>Arthropoda</taxon>
        <taxon>Hexapoda</taxon>
        <taxon>Collembola</taxon>
        <taxon>Symphypleona</taxon>
        <taxon>Sminthuridae</taxon>
        <taxon>Allacma</taxon>
    </lineage>
</organism>
<keyword evidence="3" id="KW-1185">Reference proteome</keyword>
<evidence type="ECO:0000256" key="1">
    <source>
        <dbReference type="SAM" id="MobiDB-lite"/>
    </source>
</evidence>
<feature type="region of interest" description="Disordered" evidence="1">
    <location>
        <begin position="44"/>
        <end position="114"/>
    </location>
</feature>
<feature type="compositionally biased region" description="Low complexity" evidence="1">
    <location>
        <begin position="13"/>
        <end position="26"/>
    </location>
</feature>
<feature type="region of interest" description="Disordered" evidence="1">
    <location>
        <begin position="1"/>
        <end position="30"/>
    </location>
</feature>
<dbReference type="Proteomes" id="UP000708208">
    <property type="component" value="Unassembled WGS sequence"/>
</dbReference>
<reference evidence="2" key="1">
    <citation type="submission" date="2021-06" db="EMBL/GenBank/DDBJ databases">
        <authorList>
            <person name="Hodson N. C."/>
            <person name="Mongue J. A."/>
            <person name="Jaron S. K."/>
        </authorList>
    </citation>
    <scope>NUCLEOTIDE SEQUENCE</scope>
</reference>
<evidence type="ECO:0000313" key="3">
    <source>
        <dbReference type="Proteomes" id="UP000708208"/>
    </source>
</evidence>